<evidence type="ECO:0000313" key="2">
    <source>
        <dbReference type="EMBL" id="KAJ6826500.1"/>
    </source>
</evidence>
<keyword evidence="3" id="KW-1185">Reference proteome</keyword>
<gene>
    <name evidence="2" type="ORF">M6B38_372045</name>
</gene>
<proteinExistence type="predicted"/>
<comment type="caution">
    <text evidence="2">The sequence shown here is derived from an EMBL/GenBank/DDBJ whole genome shotgun (WGS) entry which is preliminary data.</text>
</comment>
<name>A0AAX6GCN9_IRIPA</name>
<dbReference type="Proteomes" id="UP001140949">
    <property type="component" value="Unassembled WGS sequence"/>
</dbReference>
<feature type="compositionally biased region" description="Gly residues" evidence="1">
    <location>
        <begin position="36"/>
        <end position="48"/>
    </location>
</feature>
<evidence type="ECO:0000256" key="1">
    <source>
        <dbReference type="SAM" id="MobiDB-lite"/>
    </source>
</evidence>
<reference evidence="2" key="2">
    <citation type="submission" date="2023-04" db="EMBL/GenBank/DDBJ databases">
        <authorList>
            <person name="Bruccoleri R.E."/>
            <person name="Oakeley E.J."/>
            <person name="Faust A.-M."/>
            <person name="Dessus-Babus S."/>
            <person name="Altorfer M."/>
            <person name="Burckhardt D."/>
            <person name="Oertli M."/>
            <person name="Naumann U."/>
            <person name="Petersen F."/>
            <person name="Wong J."/>
        </authorList>
    </citation>
    <scope>NUCLEOTIDE SEQUENCE</scope>
    <source>
        <strain evidence="2">GSM-AAB239-AS_SAM_17_03QT</strain>
        <tissue evidence="2">Leaf</tissue>
    </source>
</reference>
<protein>
    <submittedName>
        <fullName evidence="2">Uncharacterized protein</fullName>
    </submittedName>
</protein>
<sequence length="70" mass="7458">MLRRRCLAFSSDDPAGSHDGEEAADHVGEIESRGSTGYGGARLEGTSGGSINSDGKEAARITKSRHRNRR</sequence>
<feature type="compositionally biased region" description="Basic and acidic residues" evidence="1">
    <location>
        <begin position="15"/>
        <end position="32"/>
    </location>
</feature>
<feature type="region of interest" description="Disordered" evidence="1">
    <location>
        <begin position="1"/>
        <end position="70"/>
    </location>
</feature>
<dbReference type="EMBL" id="JANAVB010020997">
    <property type="protein sequence ID" value="KAJ6826500.1"/>
    <property type="molecule type" value="Genomic_DNA"/>
</dbReference>
<reference evidence="2" key="1">
    <citation type="journal article" date="2023" name="GigaByte">
        <title>Genome assembly of the bearded iris, Iris pallida Lam.</title>
        <authorList>
            <person name="Bruccoleri R.E."/>
            <person name="Oakeley E.J."/>
            <person name="Faust A.M.E."/>
            <person name="Altorfer M."/>
            <person name="Dessus-Babus S."/>
            <person name="Burckhardt D."/>
            <person name="Oertli M."/>
            <person name="Naumann U."/>
            <person name="Petersen F."/>
            <person name="Wong J."/>
        </authorList>
    </citation>
    <scope>NUCLEOTIDE SEQUENCE</scope>
    <source>
        <strain evidence="2">GSM-AAB239-AS_SAM_17_03QT</strain>
    </source>
</reference>
<dbReference type="AlphaFoldDB" id="A0AAX6GCN9"/>
<organism evidence="2 3">
    <name type="scientific">Iris pallida</name>
    <name type="common">Sweet iris</name>
    <dbReference type="NCBI Taxonomy" id="29817"/>
    <lineage>
        <taxon>Eukaryota</taxon>
        <taxon>Viridiplantae</taxon>
        <taxon>Streptophyta</taxon>
        <taxon>Embryophyta</taxon>
        <taxon>Tracheophyta</taxon>
        <taxon>Spermatophyta</taxon>
        <taxon>Magnoliopsida</taxon>
        <taxon>Liliopsida</taxon>
        <taxon>Asparagales</taxon>
        <taxon>Iridaceae</taxon>
        <taxon>Iridoideae</taxon>
        <taxon>Irideae</taxon>
        <taxon>Iris</taxon>
    </lineage>
</organism>
<accession>A0AAX6GCN9</accession>
<evidence type="ECO:0000313" key="3">
    <source>
        <dbReference type="Proteomes" id="UP001140949"/>
    </source>
</evidence>